<accession>B0N302</accession>
<evidence type="ECO:0000259" key="3">
    <source>
        <dbReference type="Pfam" id="PF02018"/>
    </source>
</evidence>
<feature type="transmembrane region" description="Helical" evidence="2">
    <location>
        <begin position="993"/>
        <end position="1010"/>
    </location>
</feature>
<dbReference type="Pfam" id="PF02018">
    <property type="entry name" value="CBM_4_9"/>
    <property type="match status" value="2"/>
</dbReference>
<dbReference type="AlphaFoldDB" id="B0N302"/>
<sequence>MEGRAMVHRVKQVSIVVLSMLVLLSTLIVGTYAKATNLVSNGDFSQGTNYWSMNQSDGSLAMMSSDNHSLKVQIEKVNSDDYWWSLTLKQDNIALSANKKYQLSFDVEASMSGDISLDIESTSDYNKKYLDRQMIAISNQKKTYTFDFEKKDDDAVTLVYHLAKGDGISDFSNQIIKLSNVTIIEIGDIEIQKAGDWYLNEGDGANGKLSGEPNDLKVKVTSINQENYWWALSLKKENLVLSGNKIYKIVFDAKASKAGTIGIDIEKSADYNVKYLDKQNFDLTTTSKEYSFNFIKKDNDDVSIVFLLNEGDGISNFKDETINIRNVRIEEVNDLGDEYVVNGDFETNTTSGWNTYNSNGSNLKINAVNQQLEVTFPNSNGSNYWDCQLFQGDILLDNGIYRLSYDLKGSKAGTIYFDVEDTGDYATKYYPETMVDFTKDVQTYNFEFEINADNLLGTQKNAKIQFNLGPNEHCDSLAGETLYFDNIKIEKIGSGAGTGELQTTNVTFDGNDVLVNNFKGLGVQWDPYVVHPLTDEEWQTVTKRVDFLNPAFVRCMIYANTYCEGFDDEGNPIYDFDSLANQALIRELDYLESRDIEVVLGEWETPGRFGGEFEGITVDDPRWASIIGGFLDYLINQKGYTCIKYFNYVNEANSDWSYCGDFDKWQTGINYLHTELDKYGLNEKIKITGPDTVWDSDNTWLKEINSNQDLGAKIGLYDTHMYPTIDEITNGTIEEMVAEQRSCVTGKDFYMTEIGMVTGKSDGDSQPYTKEFSYGVIMADAASQVMRGGFSGLAIWDLDDAMHDQQNGFPITDIRSLKQWGFWNSVAGRVFNQPEEEEIRPFFYTWSLMANLFPRNSKIIGSTANKELNGLRTVGMEKDGQMTYMIVNDSNSPKEVTIDVKNLNANNLKLFKYDYFDNDRKVDSNGYPVASKVLENVNLEEGYEVSLPSGGVVMLSTIDIEDAKKELVDQNDSKQDNENKNEVAIKTGDDLKAAGFMISGLLATAFIYGMKKKG</sequence>
<keyword evidence="2" id="KW-0472">Membrane</keyword>
<reference evidence="4" key="1">
    <citation type="submission" date="2007-11" db="EMBL/GenBank/DDBJ databases">
        <authorList>
            <person name="Fulton L."/>
            <person name="Clifton S."/>
            <person name="Fulton B."/>
            <person name="Xu J."/>
            <person name="Minx P."/>
            <person name="Pepin K.H."/>
            <person name="Johnson M."/>
            <person name="Thiruvilangam P."/>
            <person name="Bhonagiri V."/>
            <person name="Nash W.E."/>
            <person name="Mardis E.R."/>
            <person name="Wilson R.K."/>
        </authorList>
    </citation>
    <scope>NUCLEOTIDE SEQUENCE [LARGE SCALE GENOMIC DNA]</scope>
    <source>
        <strain evidence="4">DSM 1402</strain>
    </source>
</reference>
<protein>
    <submittedName>
        <fullName evidence="4">Carbohydrate binding domain protein</fullName>
    </submittedName>
</protein>
<keyword evidence="5" id="KW-1185">Reference proteome</keyword>
<evidence type="ECO:0000313" key="5">
    <source>
        <dbReference type="Proteomes" id="UP000005798"/>
    </source>
</evidence>
<feature type="domain" description="CBM-cenC" evidence="3">
    <location>
        <begin position="37"/>
        <end position="162"/>
    </location>
</feature>
<keyword evidence="2" id="KW-0812">Transmembrane</keyword>
<dbReference type="InterPro" id="IPR003305">
    <property type="entry name" value="CenC_carb-bd"/>
</dbReference>
<dbReference type="SUPFAM" id="SSF51445">
    <property type="entry name" value="(Trans)glycosidases"/>
    <property type="match status" value="1"/>
</dbReference>
<dbReference type="InterPro" id="IPR017853">
    <property type="entry name" value="GH"/>
</dbReference>
<gene>
    <name evidence="4" type="ORF">CLORAM_00819</name>
</gene>
<evidence type="ECO:0000313" key="4">
    <source>
        <dbReference type="EMBL" id="EDS18824.1"/>
    </source>
</evidence>
<dbReference type="EMBL" id="ABFX02000004">
    <property type="protein sequence ID" value="EDS18824.1"/>
    <property type="molecule type" value="Genomic_DNA"/>
</dbReference>
<dbReference type="Gene3D" id="2.60.120.260">
    <property type="entry name" value="Galactose-binding domain-like"/>
    <property type="match status" value="3"/>
</dbReference>
<name>B0N302_9FIRM</name>
<dbReference type="Proteomes" id="UP000005798">
    <property type="component" value="Unassembled WGS sequence"/>
</dbReference>
<reference evidence="4" key="2">
    <citation type="submission" date="2014-06" db="EMBL/GenBank/DDBJ databases">
        <title>Draft genome sequence of Clostridium ramosum(DSM 1402).</title>
        <authorList>
            <person name="Sudarsanam P."/>
            <person name="Ley R."/>
            <person name="Guruge J."/>
            <person name="Turnbaugh P.J."/>
            <person name="Mahowald M."/>
            <person name="Liep D."/>
            <person name="Gordon J."/>
        </authorList>
    </citation>
    <scope>NUCLEOTIDE SEQUENCE</scope>
    <source>
        <strain evidence="4">DSM 1402</strain>
    </source>
</reference>
<comment type="caution">
    <text evidence="4">The sequence shown here is derived from an EMBL/GenBank/DDBJ whole genome shotgun (WGS) entry which is preliminary data.</text>
</comment>
<dbReference type="eggNOG" id="COG2730">
    <property type="taxonomic scope" value="Bacteria"/>
</dbReference>
<evidence type="ECO:0000256" key="2">
    <source>
        <dbReference type="SAM" id="Phobius"/>
    </source>
</evidence>
<dbReference type="HOGENOM" id="CLU_298043_0_0_9"/>
<dbReference type="InterPro" id="IPR008979">
    <property type="entry name" value="Galactose-bd-like_sf"/>
</dbReference>
<proteinExistence type="predicted"/>
<organism evidence="4 5">
    <name type="scientific">Thomasclavelia ramosa DSM 1402</name>
    <dbReference type="NCBI Taxonomy" id="445974"/>
    <lineage>
        <taxon>Bacteria</taxon>
        <taxon>Bacillati</taxon>
        <taxon>Bacillota</taxon>
        <taxon>Erysipelotrichia</taxon>
        <taxon>Erysipelotrichales</taxon>
        <taxon>Coprobacillaceae</taxon>
        <taxon>Thomasclavelia</taxon>
    </lineage>
</organism>
<evidence type="ECO:0000256" key="1">
    <source>
        <dbReference type="ARBA" id="ARBA00022801"/>
    </source>
</evidence>
<dbReference type="GO" id="GO:0016798">
    <property type="term" value="F:hydrolase activity, acting on glycosyl bonds"/>
    <property type="evidence" value="ECO:0007669"/>
    <property type="project" value="InterPro"/>
</dbReference>
<feature type="domain" description="CBM-cenC" evidence="3">
    <location>
        <begin position="338"/>
        <end position="471"/>
    </location>
</feature>
<feature type="transmembrane region" description="Helical" evidence="2">
    <location>
        <begin position="12"/>
        <end position="33"/>
    </location>
</feature>
<keyword evidence="2" id="KW-1133">Transmembrane helix</keyword>
<keyword evidence="1" id="KW-0378">Hydrolase</keyword>
<dbReference type="SUPFAM" id="SSF49785">
    <property type="entry name" value="Galactose-binding domain-like"/>
    <property type="match status" value="3"/>
</dbReference>
<dbReference type="eggNOG" id="COG2273">
    <property type="taxonomic scope" value="Bacteria"/>
</dbReference>